<organism evidence="1 2">
    <name type="scientific">Caerostris extrusa</name>
    <name type="common">Bark spider</name>
    <name type="synonym">Caerostris bankana</name>
    <dbReference type="NCBI Taxonomy" id="172846"/>
    <lineage>
        <taxon>Eukaryota</taxon>
        <taxon>Metazoa</taxon>
        <taxon>Ecdysozoa</taxon>
        <taxon>Arthropoda</taxon>
        <taxon>Chelicerata</taxon>
        <taxon>Arachnida</taxon>
        <taxon>Araneae</taxon>
        <taxon>Araneomorphae</taxon>
        <taxon>Entelegynae</taxon>
        <taxon>Araneoidea</taxon>
        <taxon>Araneidae</taxon>
        <taxon>Caerostris</taxon>
    </lineage>
</organism>
<proteinExistence type="predicted"/>
<sequence>MTGRFSSGYIKRTLDHVEEALEGPPSYRADDFCGHAHEEGGSRAAPAADEGAGSRCSAELHTRPEIEKMHSNLAIWAFFCGWVALSAAVGVPKNERGKALPPLALSVSFGGFWEPGTMLFPFRSAVIEPLAASFPKAGILIDGTWAFQEKTGSEKERKSCLPAHAGCRDHLLFSQ</sequence>
<evidence type="ECO:0000313" key="1">
    <source>
        <dbReference type="EMBL" id="GIX82986.1"/>
    </source>
</evidence>
<protein>
    <submittedName>
        <fullName evidence="1">Uncharacterized protein</fullName>
    </submittedName>
</protein>
<dbReference type="EMBL" id="BPLR01003280">
    <property type="protein sequence ID" value="GIX82986.1"/>
    <property type="molecule type" value="Genomic_DNA"/>
</dbReference>
<comment type="caution">
    <text evidence="1">The sequence shown here is derived from an EMBL/GenBank/DDBJ whole genome shotgun (WGS) entry which is preliminary data.</text>
</comment>
<dbReference type="Proteomes" id="UP001054945">
    <property type="component" value="Unassembled WGS sequence"/>
</dbReference>
<name>A0AAV4NGC7_CAEEX</name>
<keyword evidence="2" id="KW-1185">Reference proteome</keyword>
<evidence type="ECO:0000313" key="2">
    <source>
        <dbReference type="Proteomes" id="UP001054945"/>
    </source>
</evidence>
<reference evidence="1 2" key="1">
    <citation type="submission" date="2021-06" db="EMBL/GenBank/DDBJ databases">
        <title>Caerostris extrusa draft genome.</title>
        <authorList>
            <person name="Kono N."/>
            <person name="Arakawa K."/>
        </authorList>
    </citation>
    <scope>NUCLEOTIDE SEQUENCE [LARGE SCALE GENOMIC DNA]</scope>
</reference>
<accession>A0AAV4NGC7</accession>
<dbReference type="AlphaFoldDB" id="A0AAV4NGC7"/>
<gene>
    <name evidence="1" type="ORF">CEXT_29571</name>
</gene>